<feature type="region of interest" description="Disordered" evidence="1">
    <location>
        <begin position="93"/>
        <end position="154"/>
    </location>
</feature>
<feature type="compositionally biased region" description="Basic and acidic residues" evidence="1">
    <location>
        <begin position="117"/>
        <end position="131"/>
    </location>
</feature>
<proteinExistence type="predicted"/>
<gene>
    <name evidence="3" type="ORF">PLEPLA_LOCUS9994</name>
</gene>
<dbReference type="AlphaFoldDB" id="A0A9N7TZT4"/>
<keyword evidence="4" id="KW-1185">Reference proteome</keyword>
<protein>
    <recommendedName>
        <fullName evidence="2">SAM domain-containing protein</fullName>
    </recommendedName>
</protein>
<accession>A0A9N7TZT4</accession>
<dbReference type="Pfam" id="PF07647">
    <property type="entry name" value="SAM_2"/>
    <property type="match status" value="1"/>
</dbReference>
<dbReference type="Proteomes" id="UP001153269">
    <property type="component" value="Unassembled WGS sequence"/>
</dbReference>
<feature type="compositionally biased region" description="Polar residues" evidence="1">
    <location>
        <begin position="100"/>
        <end position="116"/>
    </location>
</feature>
<comment type="caution">
    <text evidence="3">The sequence shown here is derived from an EMBL/GenBank/DDBJ whole genome shotgun (WGS) entry which is preliminary data.</text>
</comment>
<dbReference type="CDD" id="cd09487">
    <property type="entry name" value="SAM_superfamily"/>
    <property type="match status" value="1"/>
</dbReference>
<dbReference type="InterPro" id="IPR001660">
    <property type="entry name" value="SAM"/>
</dbReference>
<name>A0A9N7TZT4_PLEPL</name>
<organism evidence="3 4">
    <name type="scientific">Pleuronectes platessa</name>
    <name type="common">European plaice</name>
    <dbReference type="NCBI Taxonomy" id="8262"/>
    <lineage>
        <taxon>Eukaryota</taxon>
        <taxon>Metazoa</taxon>
        <taxon>Chordata</taxon>
        <taxon>Craniata</taxon>
        <taxon>Vertebrata</taxon>
        <taxon>Euteleostomi</taxon>
        <taxon>Actinopterygii</taxon>
        <taxon>Neopterygii</taxon>
        <taxon>Teleostei</taxon>
        <taxon>Neoteleostei</taxon>
        <taxon>Acanthomorphata</taxon>
        <taxon>Carangaria</taxon>
        <taxon>Pleuronectiformes</taxon>
        <taxon>Pleuronectoidei</taxon>
        <taxon>Pleuronectidae</taxon>
        <taxon>Pleuronectes</taxon>
    </lineage>
</organism>
<feature type="non-terminal residue" evidence="3">
    <location>
        <position position="1"/>
    </location>
</feature>
<feature type="domain" description="SAM" evidence="2">
    <location>
        <begin position="36"/>
        <end position="90"/>
    </location>
</feature>
<evidence type="ECO:0000313" key="3">
    <source>
        <dbReference type="EMBL" id="CAB1422105.1"/>
    </source>
</evidence>
<dbReference type="EMBL" id="CADEAL010000561">
    <property type="protein sequence ID" value="CAB1422105.1"/>
    <property type="molecule type" value="Genomic_DNA"/>
</dbReference>
<dbReference type="InterPro" id="IPR013761">
    <property type="entry name" value="SAM/pointed_sf"/>
</dbReference>
<dbReference type="SUPFAM" id="SSF47769">
    <property type="entry name" value="SAM/Pointed domain"/>
    <property type="match status" value="1"/>
</dbReference>
<sequence length="200" mass="22968">GRAGTELEELLTWSHICALKRIWEHYLFFDMDDFVCNKLSEWGLSDLIETFKDQGIDEDHFYNLEDEEIKELIQKIGPRKTFIQQFKLLKKKNNTSTTKQETMNSATQVSPSTSEANDTRNMDMDPREESSKCQSPSVKRKRPNSAAGMKWKPKVATQQADAALKHADVVGHVQQGRGVLGRGQIRPFGTRYHHQNAESW</sequence>
<reference evidence="3" key="1">
    <citation type="submission" date="2020-03" db="EMBL/GenBank/DDBJ databases">
        <authorList>
            <person name="Weist P."/>
        </authorList>
    </citation>
    <scope>NUCLEOTIDE SEQUENCE</scope>
</reference>
<evidence type="ECO:0000256" key="1">
    <source>
        <dbReference type="SAM" id="MobiDB-lite"/>
    </source>
</evidence>
<dbReference type="Gene3D" id="1.10.150.50">
    <property type="entry name" value="Transcription Factor, Ets-1"/>
    <property type="match status" value="1"/>
</dbReference>
<evidence type="ECO:0000313" key="4">
    <source>
        <dbReference type="Proteomes" id="UP001153269"/>
    </source>
</evidence>
<evidence type="ECO:0000259" key="2">
    <source>
        <dbReference type="Pfam" id="PF07647"/>
    </source>
</evidence>